<accession>A0A5M3WB58</accession>
<proteinExistence type="predicted"/>
<keyword evidence="2" id="KW-1185">Reference proteome</keyword>
<sequence>MGVWVSLEAGNVRPRGPEPDVYFTLLSFSEKVVIWTAVAVNCPVGGTTAGQGTGFSLSRFYDFGQEASM</sequence>
<evidence type="ECO:0000313" key="1">
    <source>
        <dbReference type="EMBL" id="GES06046.1"/>
    </source>
</evidence>
<reference evidence="1 2" key="1">
    <citation type="submission" date="2019-10" db="EMBL/GenBank/DDBJ databases">
        <title>Whole genome shotgun sequence of Acrocarpospora corrugata NBRC 13972.</title>
        <authorList>
            <person name="Ichikawa N."/>
            <person name="Kimura A."/>
            <person name="Kitahashi Y."/>
            <person name="Komaki H."/>
            <person name="Oguchi A."/>
        </authorList>
    </citation>
    <scope>NUCLEOTIDE SEQUENCE [LARGE SCALE GENOMIC DNA]</scope>
    <source>
        <strain evidence="1 2">NBRC 13972</strain>
    </source>
</reference>
<protein>
    <submittedName>
        <fullName evidence="1">Uncharacterized protein</fullName>
    </submittedName>
</protein>
<gene>
    <name evidence="1" type="ORF">Acor_81150</name>
</gene>
<evidence type="ECO:0000313" key="2">
    <source>
        <dbReference type="Proteomes" id="UP000334990"/>
    </source>
</evidence>
<dbReference type="Proteomes" id="UP000334990">
    <property type="component" value="Unassembled WGS sequence"/>
</dbReference>
<name>A0A5M3WB58_9ACTN</name>
<comment type="caution">
    <text evidence="1">The sequence shown here is derived from an EMBL/GenBank/DDBJ whole genome shotgun (WGS) entry which is preliminary data.</text>
</comment>
<dbReference type="AlphaFoldDB" id="A0A5M3WB58"/>
<dbReference type="EMBL" id="BLAD01000126">
    <property type="protein sequence ID" value="GES06046.1"/>
    <property type="molecule type" value="Genomic_DNA"/>
</dbReference>
<organism evidence="1 2">
    <name type="scientific">Acrocarpospora corrugata</name>
    <dbReference type="NCBI Taxonomy" id="35763"/>
    <lineage>
        <taxon>Bacteria</taxon>
        <taxon>Bacillati</taxon>
        <taxon>Actinomycetota</taxon>
        <taxon>Actinomycetes</taxon>
        <taxon>Streptosporangiales</taxon>
        <taxon>Streptosporangiaceae</taxon>
        <taxon>Acrocarpospora</taxon>
    </lineage>
</organism>